<sequence length="159" mass="16403">MTIDPKRRTILHGTLAAGALGAAICAGLVLPRRAMATWPKDAFHASEITEALRILTGSGHITPAADKIQIESPDIAEGGTAHISISSSLPNISCINILIPDNHTPLVASFHLGSGVAGAITTRIQMAASGNILAVIEAGEKLYSATKRIGVFPGSHSLP</sequence>
<dbReference type="InterPro" id="IPR006311">
    <property type="entry name" value="TAT_signal"/>
</dbReference>
<evidence type="ECO:0000313" key="2">
    <source>
        <dbReference type="EMBL" id="VAX05897.1"/>
    </source>
</evidence>
<dbReference type="EMBL" id="UOFX01000010">
    <property type="protein sequence ID" value="VAX05897.1"/>
    <property type="molecule type" value="Genomic_DNA"/>
</dbReference>
<proteinExistence type="predicted"/>
<dbReference type="InterPro" id="IPR032711">
    <property type="entry name" value="SoxY"/>
</dbReference>
<name>A0A3B1BMJ9_9ZZZZ</name>
<accession>A0A3B1BMJ9</accession>
<feature type="domain" description="Ig-like SoxY" evidence="1">
    <location>
        <begin position="55"/>
        <end position="152"/>
    </location>
</feature>
<dbReference type="AlphaFoldDB" id="A0A3B1BMJ9"/>
<dbReference type="InterPro" id="IPR038162">
    <property type="entry name" value="SoxY_sf"/>
</dbReference>
<evidence type="ECO:0000259" key="1">
    <source>
        <dbReference type="Pfam" id="PF13501"/>
    </source>
</evidence>
<gene>
    <name evidence="2" type="ORF">MNBD_GAMMA26-616</name>
</gene>
<reference evidence="2" key="1">
    <citation type="submission" date="2018-06" db="EMBL/GenBank/DDBJ databases">
        <authorList>
            <person name="Zhirakovskaya E."/>
        </authorList>
    </citation>
    <scope>NUCLEOTIDE SEQUENCE</scope>
</reference>
<dbReference type="Gene3D" id="2.60.40.2470">
    <property type="entry name" value="SoxY domain"/>
    <property type="match status" value="1"/>
</dbReference>
<dbReference type="PROSITE" id="PS51318">
    <property type="entry name" value="TAT"/>
    <property type="match status" value="1"/>
</dbReference>
<organism evidence="2">
    <name type="scientific">hydrothermal vent metagenome</name>
    <dbReference type="NCBI Taxonomy" id="652676"/>
    <lineage>
        <taxon>unclassified sequences</taxon>
        <taxon>metagenomes</taxon>
        <taxon>ecological metagenomes</taxon>
    </lineage>
</organism>
<dbReference type="Pfam" id="PF13501">
    <property type="entry name" value="SoxY"/>
    <property type="match status" value="1"/>
</dbReference>
<protein>
    <recommendedName>
        <fullName evidence="1">Ig-like SoxY domain-containing protein</fullName>
    </recommendedName>
</protein>